<feature type="non-terminal residue" evidence="1">
    <location>
        <position position="1"/>
    </location>
</feature>
<protein>
    <submittedName>
        <fullName evidence="1">Uncharacterized protein</fullName>
    </submittedName>
</protein>
<accession>A0ABD2NMI4</accession>
<organism evidence="1 2">
    <name type="scientific">Cryptolaemus montrouzieri</name>
    <dbReference type="NCBI Taxonomy" id="559131"/>
    <lineage>
        <taxon>Eukaryota</taxon>
        <taxon>Metazoa</taxon>
        <taxon>Ecdysozoa</taxon>
        <taxon>Arthropoda</taxon>
        <taxon>Hexapoda</taxon>
        <taxon>Insecta</taxon>
        <taxon>Pterygota</taxon>
        <taxon>Neoptera</taxon>
        <taxon>Endopterygota</taxon>
        <taxon>Coleoptera</taxon>
        <taxon>Polyphaga</taxon>
        <taxon>Cucujiformia</taxon>
        <taxon>Coccinelloidea</taxon>
        <taxon>Coccinellidae</taxon>
        <taxon>Scymninae</taxon>
        <taxon>Scymnini</taxon>
        <taxon>Cryptolaemus</taxon>
    </lineage>
</organism>
<reference evidence="1 2" key="1">
    <citation type="journal article" date="2021" name="BMC Biol.">
        <title>Horizontally acquired antibacterial genes associated with adaptive radiation of ladybird beetles.</title>
        <authorList>
            <person name="Li H.S."/>
            <person name="Tang X.F."/>
            <person name="Huang Y.H."/>
            <person name="Xu Z.Y."/>
            <person name="Chen M.L."/>
            <person name="Du X.Y."/>
            <person name="Qiu B.Y."/>
            <person name="Chen P.T."/>
            <person name="Zhang W."/>
            <person name="Slipinski A."/>
            <person name="Escalona H.E."/>
            <person name="Waterhouse R.M."/>
            <person name="Zwick A."/>
            <person name="Pang H."/>
        </authorList>
    </citation>
    <scope>NUCLEOTIDE SEQUENCE [LARGE SCALE GENOMIC DNA]</scope>
    <source>
        <strain evidence="1">SYSU2018</strain>
    </source>
</reference>
<evidence type="ECO:0000313" key="1">
    <source>
        <dbReference type="EMBL" id="KAL3279981.1"/>
    </source>
</evidence>
<dbReference type="EMBL" id="JABFTP020000124">
    <property type="protein sequence ID" value="KAL3279981.1"/>
    <property type="molecule type" value="Genomic_DNA"/>
</dbReference>
<name>A0ABD2NMI4_9CUCU</name>
<dbReference type="AlphaFoldDB" id="A0ABD2NMI4"/>
<comment type="caution">
    <text evidence="1">The sequence shown here is derived from an EMBL/GenBank/DDBJ whole genome shotgun (WGS) entry which is preliminary data.</text>
</comment>
<proteinExistence type="predicted"/>
<sequence length="94" mass="10244">ERSKKCFVTSKLHVRSARQKLLGLVELSLSIPSGTTTSISQTRRDSTGPVAVVESCYICKELKRMQRKTQRVCALHAVTPPTCNACFASGDTSS</sequence>
<dbReference type="Proteomes" id="UP001516400">
    <property type="component" value="Unassembled WGS sequence"/>
</dbReference>
<gene>
    <name evidence="1" type="ORF">HHI36_017486</name>
</gene>
<keyword evidence="2" id="KW-1185">Reference proteome</keyword>
<evidence type="ECO:0000313" key="2">
    <source>
        <dbReference type="Proteomes" id="UP001516400"/>
    </source>
</evidence>